<proteinExistence type="predicted"/>
<dbReference type="EMBL" id="HACG01049813">
    <property type="protein sequence ID" value="CEK96678.1"/>
    <property type="molecule type" value="Transcribed_RNA"/>
</dbReference>
<evidence type="ECO:0000313" key="1">
    <source>
        <dbReference type="EMBL" id="CEK96678.1"/>
    </source>
</evidence>
<accession>A0A0B7BUJ5</accession>
<dbReference type="AlphaFoldDB" id="A0A0B7BUJ5"/>
<name>A0A0B7BUJ5_9EUPU</name>
<reference evidence="1" key="1">
    <citation type="submission" date="2014-12" db="EMBL/GenBank/DDBJ databases">
        <title>Insight into the proteome of Arion vulgaris.</title>
        <authorList>
            <person name="Aradska J."/>
            <person name="Bulat T."/>
            <person name="Smidak R."/>
            <person name="Sarate P."/>
            <person name="Gangsoo J."/>
            <person name="Sialana F."/>
            <person name="Bilban M."/>
            <person name="Lubec G."/>
        </authorList>
    </citation>
    <scope>NUCLEOTIDE SEQUENCE</scope>
    <source>
        <tissue evidence="1">Skin</tissue>
    </source>
</reference>
<sequence length="50" mass="5808">MNTFNNISTLQIIVYESLLFCIDTVYLEFPCAIKRKTNSIVIVNQKKINL</sequence>
<gene>
    <name evidence="1" type="primary">ORF213025</name>
</gene>
<feature type="non-terminal residue" evidence="1">
    <location>
        <position position="50"/>
    </location>
</feature>
<organism evidence="1">
    <name type="scientific">Arion vulgaris</name>
    <dbReference type="NCBI Taxonomy" id="1028688"/>
    <lineage>
        <taxon>Eukaryota</taxon>
        <taxon>Metazoa</taxon>
        <taxon>Spiralia</taxon>
        <taxon>Lophotrochozoa</taxon>
        <taxon>Mollusca</taxon>
        <taxon>Gastropoda</taxon>
        <taxon>Heterobranchia</taxon>
        <taxon>Euthyneura</taxon>
        <taxon>Panpulmonata</taxon>
        <taxon>Eupulmonata</taxon>
        <taxon>Stylommatophora</taxon>
        <taxon>Helicina</taxon>
        <taxon>Arionoidea</taxon>
        <taxon>Arionidae</taxon>
        <taxon>Arion</taxon>
    </lineage>
</organism>
<protein>
    <submittedName>
        <fullName evidence="1">Uncharacterized protein</fullName>
    </submittedName>
</protein>